<dbReference type="AlphaFoldDB" id="A0AAN8EUG0"/>
<dbReference type="InterPro" id="IPR014756">
    <property type="entry name" value="Ig_E-set"/>
</dbReference>
<dbReference type="InterPro" id="IPR014752">
    <property type="entry name" value="Arrestin-like_C"/>
</dbReference>
<comment type="similarity">
    <text evidence="1">Belongs to the arrestin family.</text>
</comment>
<keyword evidence="4" id="KW-1185">Reference proteome</keyword>
<dbReference type="Pfam" id="PF00339">
    <property type="entry name" value="Arrestin_N"/>
    <property type="match status" value="1"/>
</dbReference>
<organism evidence="3 4">
    <name type="scientific">Trichostrongylus colubriformis</name>
    <name type="common">Black scour worm</name>
    <dbReference type="NCBI Taxonomy" id="6319"/>
    <lineage>
        <taxon>Eukaryota</taxon>
        <taxon>Metazoa</taxon>
        <taxon>Ecdysozoa</taxon>
        <taxon>Nematoda</taxon>
        <taxon>Chromadorea</taxon>
        <taxon>Rhabditida</taxon>
        <taxon>Rhabditina</taxon>
        <taxon>Rhabditomorpha</taxon>
        <taxon>Strongyloidea</taxon>
        <taxon>Trichostrongylidae</taxon>
        <taxon>Trichostrongylus</taxon>
    </lineage>
</organism>
<accession>A0AAN8EUG0</accession>
<proteinExistence type="inferred from homology"/>
<evidence type="ECO:0000259" key="2">
    <source>
        <dbReference type="Pfam" id="PF00339"/>
    </source>
</evidence>
<gene>
    <name evidence="3" type="ORF">GCK32_021584</name>
</gene>
<name>A0AAN8EUG0_TRICO</name>
<evidence type="ECO:0000313" key="3">
    <source>
        <dbReference type="EMBL" id="KAK5964430.1"/>
    </source>
</evidence>
<dbReference type="Proteomes" id="UP001331761">
    <property type="component" value="Unassembled WGS sequence"/>
</dbReference>
<sequence length="90" mass="10272">MGKLDRFDIVLSNPENAYFAGQEISGKVIIETSEPKKVNELLLELKGRARTYWTKHSGGINSLRIFSQNFSIKKLSFDQIGFSGRSHRIR</sequence>
<reference evidence="3 4" key="1">
    <citation type="submission" date="2019-10" db="EMBL/GenBank/DDBJ databases">
        <title>Assembly and Annotation for the nematode Trichostrongylus colubriformis.</title>
        <authorList>
            <person name="Martin J."/>
        </authorList>
    </citation>
    <scope>NUCLEOTIDE SEQUENCE [LARGE SCALE GENOMIC DNA]</scope>
    <source>
        <strain evidence="3">G859</strain>
        <tissue evidence="3">Whole worm</tissue>
    </source>
</reference>
<dbReference type="SUPFAM" id="SSF81296">
    <property type="entry name" value="E set domains"/>
    <property type="match status" value="1"/>
</dbReference>
<evidence type="ECO:0000313" key="4">
    <source>
        <dbReference type="Proteomes" id="UP001331761"/>
    </source>
</evidence>
<dbReference type="Gene3D" id="2.60.40.640">
    <property type="match status" value="1"/>
</dbReference>
<protein>
    <submittedName>
        <fullName evidence="3">Arrestin domain protein</fullName>
    </submittedName>
</protein>
<dbReference type="InterPro" id="IPR011021">
    <property type="entry name" value="Arrestin-like_N"/>
</dbReference>
<evidence type="ECO:0000256" key="1">
    <source>
        <dbReference type="ARBA" id="ARBA00005298"/>
    </source>
</evidence>
<comment type="caution">
    <text evidence="3">The sequence shown here is derived from an EMBL/GenBank/DDBJ whole genome shotgun (WGS) entry which is preliminary data.</text>
</comment>
<feature type="domain" description="Arrestin-like N-terminal" evidence="2">
    <location>
        <begin position="7"/>
        <end position="59"/>
    </location>
</feature>
<dbReference type="EMBL" id="WIXE01025813">
    <property type="protein sequence ID" value="KAK5964430.1"/>
    <property type="molecule type" value="Genomic_DNA"/>
</dbReference>